<keyword evidence="2" id="KW-1185">Reference proteome</keyword>
<gene>
    <name evidence="1" type="ORF">ACFPJ5_07450</name>
</gene>
<dbReference type="AlphaFoldDB" id="A0ABD5R9Z6"/>
<evidence type="ECO:0000313" key="2">
    <source>
        <dbReference type="Proteomes" id="UP001596201"/>
    </source>
</evidence>
<dbReference type="InterPro" id="IPR002837">
    <property type="entry name" value="DUF123"/>
</dbReference>
<dbReference type="Pfam" id="PF01986">
    <property type="entry name" value="DUF123"/>
    <property type="match status" value="1"/>
</dbReference>
<reference evidence="1 2" key="1">
    <citation type="journal article" date="2019" name="Int. J. Syst. Evol. Microbiol.">
        <title>The Global Catalogue of Microorganisms (GCM) 10K type strain sequencing project: providing services to taxonomists for standard genome sequencing and annotation.</title>
        <authorList>
            <consortium name="The Broad Institute Genomics Platform"/>
            <consortium name="The Broad Institute Genome Sequencing Center for Infectious Disease"/>
            <person name="Wu L."/>
            <person name="Ma J."/>
        </authorList>
    </citation>
    <scope>NUCLEOTIDE SEQUENCE [LARGE SCALE GENOMIC DNA]</scope>
    <source>
        <strain evidence="1 2">CGMCC 1.12237</strain>
    </source>
</reference>
<dbReference type="Proteomes" id="UP001596201">
    <property type="component" value="Unassembled WGS sequence"/>
</dbReference>
<protein>
    <submittedName>
        <fullName evidence="1">DUF123 domain-containing protein</fullName>
    </submittedName>
</protein>
<organism evidence="1 2">
    <name type="scientific">Salinirubrum litoreum</name>
    <dbReference type="NCBI Taxonomy" id="1126234"/>
    <lineage>
        <taxon>Archaea</taxon>
        <taxon>Methanobacteriati</taxon>
        <taxon>Methanobacteriota</taxon>
        <taxon>Stenosarchaea group</taxon>
        <taxon>Halobacteria</taxon>
        <taxon>Halobacteriales</taxon>
        <taxon>Haloferacaceae</taxon>
        <taxon>Salinirubrum</taxon>
    </lineage>
</organism>
<name>A0ABD5R9Z6_9EURY</name>
<sequence length="163" mass="17162">MTGDDRVAETTGDRGTYTLLLVRDTPGEITAGALGAYHLPAGAYAYVGSALGTGGFARVDRHRRVAAGDHDTRHWHVDYLTGDSATELASVVTTGGVDAECRIADGIDRRLSALTPKAATAPAVEPIADFGASDCDCRTHLFGHDSLGELETVVEEVHGTVRR</sequence>
<dbReference type="CDD" id="cd10441">
    <property type="entry name" value="GIY-YIG_COG1833"/>
    <property type="match status" value="1"/>
</dbReference>
<dbReference type="RefSeq" id="WP_227227892.1">
    <property type="nucleotide sequence ID" value="NZ_JAJCVJ010000001.1"/>
</dbReference>
<dbReference type="PANTHER" id="PTHR37460">
    <property type="entry name" value="ENDONUCLEASE III"/>
    <property type="match status" value="1"/>
</dbReference>
<dbReference type="PANTHER" id="PTHR37460:SF1">
    <property type="entry name" value="ENDONUCLEASE III"/>
    <property type="match status" value="1"/>
</dbReference>
<accession>A0ABD5R9Z6</accession>
<dbReference type="EMBL" id="JBHSKX010000001">
    <property type="protein sequence ID" value="MFC5366773.1"/>
    <property type="molecule type" value="Genomic_DNA"/>
</dbReference>
<comment type="caution">
    <text evidence="1">The sequence shown here is derived from an EMBL/GenBank/DDBJ whole genome shotgun (WGS) entry which is preliminary data.</text>
</comment>
<proteinExistence type="predicted"/>
<evidence type="ECO:0000313" key="1">
    <source>
        <dbReference type="EMBL" id="MFC5366773.1"/>
    </source>
</evidence>